<reference evidence="3" key="1">
    <citation type="submission" date="2017-11" db="EMBL/GenBank/DDBJ databases">
        <authorList>
            <person name="Kuznetsova I."/>
            <person name="Sazanova A."/>
            <person name="Chirak E."/>
            <person name="Safronova V."/>
            <person name="Willems A."/>
        </authorList>
    </citation>
    <scope>NUCLEOTIDE SEQUENCE [LARGE SCALE GENOMIC DNA]</scope>
    <source>
        <strain evidence="3">CCBAU 03422</strain>
    </source>
</reference>
<protein>
    <submittedName>
        <fullName evidence="2">Uncharacterized protein</fullName>
    </submittedName>
</protein>
<gene>
    <name evidence="2" type="ORF">CU103_22295</name>
</gene>
<name>A0A2P7B548_9HYPH</name>
<proteinExistence type="predicted"/>
<comment type="caution">
    <text evidence="2">The sequence shown here is derived from an EMBL/GenBank/DDBJ whole genome shotgun (WGS) entry which is preliminary data.</text>
</comment>
<accession>A0A2P7B548</accession>
<feature type="region of interest" description="Disordered" evidence="1">
    <location>
        <begin position="1"/>
        <end position="25"/>
    </location>
</feature>
<organism evidence="2 3">
    <name type="scientific">Phyllobacterium sophorae</name>
    <dbReference type="NCBI Taxonomy" id="1520277"/>
    <lineage>
        <taxon>Bacteria</taxon>
        <taxon>Pseudomonadati</taxon>
        <taxon>Pseudomonadota</taxon>
        <taxon>Alphaproteobacteria</taxon>
        <taxon>Hyphomicrobiales</taxon>
        <taxon>Phyllobacteriaceae</taxon>
        <taxon>Phyllobacterium</taxon>
    </lineage>
</organism>
<dbReference type="EMBL" id="PGGM01000012">
    <property type="protein sequence ID" value="PSH61550.1"/>
    <property type="molecule type" value="Genomic_DNA"/>
</dbReference>
<evidence type="ECO:0000256" key="1">
    <source>
        <dbReference type="SAM" id="MobiDB-lite"/>
    </source>
</evidence>
<dbReference type="Proteomes" id="UP000241764">
    <property type="component" value="Unassembled WGS sequence"/>
</dbReference>
<dbReference type="AlphaFoldDB" id="A0A2P7B548"/>
<evidence type="ECO:0000313" key="3">
    <source>
        <dbReference type="Proteomes" id="UP000241764"/>
    </source>
</evidence>
<evidence type="ECO:0000313" key="2">
    <source>
        <dbReference type="EMBL" id="PSH61550.1"/>
    </source>
</evidence>
<keyword evidence="3" id="KW-1185">Reference proteome</keyword>
<sequence>MAPAQTDQTRAEARRKNRRAEANQSDLAVRLKSGTVAHAKGAVALATAARPNTKEAQVLIKLHVPSRLSFNRSLDHHRLDGG</sequence>